<dbReference type="AlphaFoldDB" id="A0A0U3E8D4"/>
<dbReference type="RefSeq" id="WP_058738850.1">
    <property type="nucleotide sequence ID" value="NZ_CP011266.1"/>
</dbReference>
<dbReference type="KEGG" id="mmil:sm9_0741"/>
<evidence type="ECO:0000256" key="1">
    <source>
        <dbReference type="SAM" id="Coils"/>
    </source>
</evidence>
<accession>A0A0U3E8D4</accession>
<dbReference type="EMBL" id="CP011266">
    <property type="protein sequence ID" value="ALT68536.1"/>
    <property type="molecule type" value="Genomic_DNA"/>
</dbReference>
<feature type="domain" description="J" evidence="2">
    <location>
        <begin position="101"/>
        <end position="221"/>
    </location>
</feature>
<protein>
    <recommendedName>
        <fullName evidence="2">J domain-containing protein</fullName>
    </recommendedName>
</protein>
<keyword evidence="1" id="KW-0175">Coiled coil</keyword>
<dbReference type="SUPFAM" id="SSF46565">
    <property type="entry name" value="Chaperone J-domain"/>
    <property type="match status" value="1"/>
</dbReference>
<organism evidence="3 4">
    <name type="scientific">Methanobrevibacter millerae</name>
    <dbReference type="NCBI Taxonomy" id="230361"/>
    <lineage>
        <taxon>Archaea</taxon>
        <taxon>Methanobacteriati</taxon>
        <taxon>Methanobacteriota</taxon>
        <taxon>Methanomada group</taxon>
        <taxon>Methanobacteria</taxon>
        <taxon>Methanobacteriales</taxon>
        <taxon>Methanobacteriaceae</taxon>
        <taxon>Methanobrevibacter</taxon>
    </lineage>
</organism>
<gene>
    <name evidence="3" type="ORF">sm9_0741</name>
</gene>
<dbReference type="PATRIC" id="fig|230361.4.peg.765"/>
<dbReference type="Proteomes" id="UP000067738">
    <property type="component" value="Chromosome"/>
</dbReference>
<evidence type="ECO:0000313" key="4">
    <source>
        <dbReference type="Proteomes" id="UP000067738"/>
    </source>
</evidence>
<name>A0A0U3E8D4_9EURY</name>
<dbReference type="GeneID" id="26735714"/>
<evidence type="ECO:0000259" key="2">
    <source>
        <dbReference type="PROSITE" id="PS50076"/>
    </source>
</evidence>
<dbReference type="OrthoDB" id="78344at2157"/>
<feature type="coiled-coil region" evidence="1">
    <location>
        <begin position="175"/>
        <end position="241"/>
    </location>
</feature>
<evidence type="ECO:0000313" key="3">
    <source>
        <dbReference type="EMBL" id="ALT68536.1"/>
    </source>
</evidence>
<dbReference type="PROSITE" id="PS50076">
    <property type="entry name" value="DNAJ_2"/>
    <property type="match status" value="1"/>
</dbReference>
<dbReference type="InterPro" id="IPR036869">
    <property type="entry name" value="J_dom_sf"/>
</dbReference>
<reference evidence="3 4" key="1">
    <citation type="submission" date="2015-04" db="EMBL/GenBank/DDBJ databases">
        <title>The complete genome sequence of the rumen methanogen Methanobrevibacter millerae SM9.</title>
        <authorList>
            <person name="Leahy S.C."/>
            <person name="Kelly W.J."/>
            <person name="Pacheco D.M."/>
            <person name="Li D."/>
            <person name="Altermann E."/>
            <person name="Attwood G.T."/>
        </authorList>
    </citation>
    <scope>NUCLEOTIDE SEQUENCE [LARGE SCALE GENOMIC DNA]</scope>
    <source>
        <strain evidence="3 4">SM9</strain>
    </source>
</reference>
<dbReference type="InterPro" id="IPR001623">
    <property type="entry name" value="DnaJ_domain"/>
</dbReference>
<keyword evidence="4" id="KW-1185">Reference proteome</keyword>
<sequence>MSLIIHPEVNKLKEQLTQRIYEYDNLVNHVCPEIERRYVLEFGLHEYKLYSLELEIDKLRRKLHLIQIEINHENEINMDVIDKIIAKEFEEYDKQVQAQIDEINFINENNPEKLSESDSKKLKKIYRCLVKRLHPDLNPNQSLFELGLFYKAVKSFQQGDLRGLESVVAILPDENAEEACEIDNLKKLINDYEELIDKVKKDYPYNKKNLLDNREDHDKYMSMLLELIRDRENDIEKLENNINGLI</sequence>
<proteinExistence type="predicted"/>